<keyword evidence="4" id="KW-0479">Metal-binding</keyword>
<dbReference type="InterPro" id="IPR016066">
    <property type="entry name" value="A-D-PHexomutase_CS"/>
</dbReference>
<proteinExistence type="inferred from homology"/>
<name>A0A1W1ECK7_9ZZZZ</name>
<evidence type="ECO:0000313" key="11">
    <source>
        <dbReference type="EMBL" id="SFZ97748.1"/>
    </source>
</evidence>
<dbReference type="InterPro" id="IPR005841">
    <property type="entry name" value="Alpha-D-phosphohexomutase_SF"/>
</dbReference>
<dbReference type="Gene3D" id="3.30.310.50">
    <property type="entry name" value="Alpha-D-phosphohexomutase, C-terminal domain"/>
    <property type="match status" value="1"/>
</dbReference>
<evidence type="ECO:0000259" key="8">
    <source>
        <dbReference type="Pfam" id="PF02878"/>
    </source>
</evidence>
<evidence type="ECO:0000256" key="4">
    <source>
        <dbReference type="ARBA" id="ARBA00022723"/>
    </source>
</evidence>
<dbReference type="Pfam" id="PF02879">
    <property type="entry name" value="PGM_PMM_II"/>
    <property type="match status" value="1"/>
</dbReference>
<dbReference type="AlphaFoldDB" id="A0A1W1ECK7"/>
<dbReference type="SUPFAM" id="SSF55957">
    <property type="entry name" value="Phosphoglucomutase, C-terminal domain"/>
    <property type="match status" value="1"/>
</dbReference>
<evidence type="ECO:0000259" key="9">
    <source>
        <dbReference type="Pfam" id="PF02879"/>
    </source>
</evidence>
<dbReference type="GO" id="GO:0008966">
    <property type="term" value="F:phosphoglucosamine mutase activity"/>
    <property type="evidence" value="ECO:0007669"/>
    <property type="project" value="UniProtKB-EC"/>
</dbReference>
<dbReference type="InterPro" id="IPR016055">
    <property type="entry name" value="A-D-PHexomutase_a/b/a-I/II/III"/>
</dbReference>
<dbReference type="SUPFAM" id="SSF53738">
    <property type="entry name" value="Phosphoglucomutase, first 3 domains"/>
    <property type="match status" value="3"/>
</dbReference>
<evidence type="ECO:0000256" key="3">
    <source>
        <dbReference type="ARBA" id="ARBA00022553"/>
    </source>
</evidence>
<dbReference type="GO" id="GO:0005975">
    <property type="term" value="P:carbohydrate metabolic process"/>
    <property type="evidence" value="ECO:0007669"/>
    <property type="project" value="InterPro"/>
</dbReference>
<protein>
    <submittedName>
        <fullName evidence="11">Phosphomannomutase / Phosphoglucomutase / Phosphoglucosamine mutase</fullName>
        <ecNumber evidence="11">5.4.2.10</ecNumber>
        <ecNumber evidence="11">5.4.2.2</ecNumber>
        <ecNumber evidence="11">5.4.2.8</ecNumber>
    </submittedName>
</protein>
<feature type="domain" description="Alpha-D-phosphohexomutase alpha/beta/alpha" evidence="10">
    <location>
        <begin position="270"/>
        <end position="372"/>
    </location>
</feature>
<dbReference type="Pfam" id="PF00408">
    <property type="entry name" value="PGM_PMM_IV"/>
    <property type="match status" value="1"/>
</dbReference>
<sequence length="470" mass="52793">MSIKASIFREYDIRGIYEEELNEQSVKLIGYYLGLKIKGNKVVSIGYDARSHSPILRDYLTSGLNAAGCTVLDMGMVATPVNYFSNYQNIENLNPETLEGVVGAQHPAASVMITGSHNPSEYNGFKMTLDKSPFFGEDIYALGDEIIENQDKIIPDSTEKIDIDVKTPYINYMIDQFSHLKNFSKKIVIDGGNGVADTVITDIFNALNFDYEGLYLEPDGTFPNHHPDPSEEKNLIDVKAALEKNGDIAFAYDGDADRIAVLTHKHNIKGDQMALLYSMKMDKPTVIGEVKCSQVMYDELERRGATAIMYKTGHSNLKVKMKETNADLACEVSGHIFFKHRYFGYDDAIYATLRMLELIQDGINLDAELDALPKVFSTEELKVKTSEEEKFLIIDKVKELLKNPPSDFPKILNIIDVDGVRINFEKGWGLVRASNTTPILVTRFESTDQTLAKEYEIKVNKLIEDAKSLL</sequence>
<organism evidence="11">
    <name type="scientific">hydrothermal vent metagenome</name>
    <dbReference type="NCBI Taxonomy" id="652676"/>
    <lineage>
        <taxon>unclassified sequences</taxon>
        <taxon>metagenomes</taxon>
        <taxon>ecological metagenomes</taxon>
    </lineage>
</organism>
<comment type="similarity">
    <text evidence="2">Belongs to the phosphohexose mutase family.</text>
</comment>
<feature type="domain" description="Alpha-D-phosphohexomutase alpha/beta/alpha" evidence="8">
    <location>
        <begin position="7"/>
        <end position="131"/>
    </location>
</feature>
<dbReference type="EC" id="5.4.2.10" evidence="11"/>
<evidence type="ECO:0000256" key="6">
    <source>
        <dbReference type="ARBA" id="ARBA00023235"/>
    </source>
</evidence>
<dbReference type="GO" id="GO:0004615">
    <property type="term" value="F:phosphomannomutase activity"/>
    <property type="evidence" value="ECO:0007669"/>
    <property type="project" value="UniProtKB-EC"/>
</dbReference>
<dbReference type="InterPro" id="IPR005846">
    <property type="entry name" value="A-D-PHexomutase_a/b/a-III"/>
</dbReference>
<evidence type="ECO:0000256" key="5">
    <source>
        <dbReference type="ARBA" id="ARBA00022842"/>
    </source>
</evidence>
<dbReference type="InterPro" id="IPR005845">
    <property type="entry name" value="A-D-PHexomutase_a/b/a-II"/>
</dbReference>
<dbReference type="EMBL" id="FPKX01000018">
    <property type="protein sequence ID" value="SFZ97748.1"/>
    <property type="molecule type" value="Genomic_DNA"/>
</dbReference>
<dbReference type="EC" id="5.4.2.2" evidence="11"/>
<dbReference type="Gene3D" id="3.40.120.10">
    <property type="entry name" value="Alpha-D-Glucose-1,6-Bisphosphate, subunit A, domain 3"/>
    <property type="match status" value="3"/>
</dbReference>
<dbReference type="GO" id="GO:0000287">
    <property type="term" value="F:magnesium ion binding"/>
    <property type="evidence" value="ECO:0007669"/>
    <property type="project" value="InterPro"/>
</dbReference>
<comment type="cofactor">
    <cofactor evidence="1">
        <name>Mg(2+)</name>
        <dbReference type="ChEBI" id="CHEBI:18420"/>
    </cofactor>
</comment>
<dbReference type="PROSITE" id="PS00710">
    <property type="entry name" value="PGM_PMM"/>
    <property type="match status" value="1"/>
</dbReference>
<dbReference type="InterPro" id="IPR005843">
    <property type="entry name" value="A-D-PHexomutase_C"/>
</dbReference>
<dbReference type="InterPro" id="IPR005844">
    <property type="entry name" value="A-D-PHexomutase_a/b/a-I"/>
</dbReference>
<dbReference type="EC" id="5.4.2.8" evidence="11"/>
<evidence type="ECO:0000259" key="7">
    <source>
        <dbReference type="Pfam" id="PF00408"/>
    </source>
</evidence>
<evidence type="ECO:0000259" key="10">
    <source>
        <dbReference type="Pfam" id="PF02880"/>
    </source>
</evidence>
<gene>
    <name evidence="11" type="ORF">MNB_SV-5-816</name>
</gene>
<keyword evidence="6 11" id="KW-0413">Isomerase</keyword>
<reference evidence="11" key="1">
    <citation type="submission" date="2016-10" db="EMBL/GenBank/DDBJ databases">
        <authorList>
            <person name="de Groot N.N."/>
        </authorList>
    </citation>
    <scope>NUCLEOTIDE SEQUENCE</scope>
</reference>
<evidence type="ECO:0000256" key="1">
    <source>
        <dbReference type="ARBA" id="ARBA00001946"/>
    </source>
</evidence>
<dbReference type="PRINTS" id="PR00509">
    <property type="entry name" value="PGMPMM"/>
</dbReference>
<keyword evidence="3" id="KW-0597">Phosphoprotein</keyword>
<feature type="domain" description="Alpha-D-phosphohexomutase alpha/beta/alpha" evidence="9">
    <location>
        <begin position="168"/>
        <end position="265"/>
    </location>
</feature>
<dbReference type="PANTHER" id="PTHR43771:SF2">
    <property type="entry name" value="PHOSPHOMANNOMUTASE_PHOSPHOGLUCOMUTASE"/>
    <property type="match status" value="1"/>
</dbReference>
<dbReference type="GO" id="GO:0004614">
    <property type="term" value="F:phosphoglucomutase activity"/>
    <property type="evidence" value="ECO:0007669"/>
    <property type="project" value="UniProtKB-EC"/>
</dbReference>
<feature type="domain" description="Alpha-D-phosphohexomutase C-terminal" evidence="7">
    <location>
        <begin position="380"/>
        <end position="456"/>
    </location>
</feature>
<evidence type="ECO:0000256" key="2">
    <source>
        <dbReference type="ARBA" id="ARBA00010231"/>
    </source>
</evidence>
<dbReference type="PANTHER" id="PTHR43771">
    <property type="entry name" value="PHOSPHOMANNOMUTASE"/>
    <property type="match status" value="1"/>
</dbReference>
<dbReference type="InterPro" id="IPR036900">
    <property type="entry name" value="A-D-PHexomutase_C_sf"/>
</dbReference>
<dbReference type="Pfam" id="PF02878">
    <property type="entry name" value="PGM_PMM_I"/>
    <property type="match status" value="1"/>
</dbReference>
<dbReference type="Pfam" id="PF02880">
    <property type="entry name" value="PGM_PMM_III"/>
    <property type="match status" value="1"/>
</dbReference>
<dbReference type="CDD" id="cd03089">
    <property type="entry name" value="PMM_PGM"/>
    <property type="match status" value="1"/>
</dbReference>
<accession>A0A1W1ECK7</accession>
<keyword evidence="5" id="KW-0460">Magnesium</keyword>